<dbReference type="OrthoDB" id="5182530at2"/>
<accession>D3F7H4</accession>
<reference evidence="2" key="2">
    <citation type="submission" date="2010-01" db="EMBL/GenBank/DDBJ databases">
        <title>The complete genome of Conexibacter woesei DSM 14684.</title>
        <authorList>
            <consortium name="US DOE Joint Genome Institute (JGI-PGF)"/>
            <person name="Lucas S."/>
            <person name="Copeland A."/>
            <person name="Lapidus A."/>
            <person name="Glavina del Rio T."/>
            <person name="Dalin E."/>
            <person name="Tice H."/>
            <person name="Bruce D."/>
            <person name="Goodwin L."/>
            <person name="Pitluck S."/>
            <person name="Kyrpides N."/>
            <person name="Mavromatis K."/>
            <person name="Ivanova N."/>
            <person name="Mikhailova N."/>
            <person name="Chertkov O."/>
            <person name="Brettin T."/>
            <person name="Detter J.C."/>
            <person name="Han C."/>
            <person name="Larimer F."/>
            <person name="Land M."/>
            <person name="Hauser L."/>
            <person name="Markowitz V."/>
            <person name="Cheng J.-F."/>
            <person name="Hugenholtz P."/>
            <person name="Woyke T."/>
            <person name="Wu D."/>
            <person name="Pukall R."/>
            <person name="Steenblock K."/>
            <person name="Schneider S."/>
            <person name="Klenk H.-P."/>
            <person name="Eisen J.A."/>
        </authorList>
    </citation>
    <scope>NUCLEOTIDE SEQUENCE [LARGE SCALE GENOMIC DNA]</scope>
    <source>
        <strain evidence="2">DSM 14684 / CIP 108061 / JCM 11494 / NBRC 100937 / ID131577</strain>
    </source>
</reference>
<dbReference type="STRING" id="469383.Cwoe_2413"/>
<organism evidence="1 2">
    <name type="scientific">Conexibacter woesei (strain DSM 14684 / CCUG 47730 / CIP 108061 / JCM 11494 / NBRC 100937 / ID131577)</name>
    <dbReference type="NCBI Taxonomy" id="469383"/>
    <lineage>
        <taxon>Bacteria</taxon>
        <taxon>Bacillati</taxon>
        <taxon>Actinomycetota</taxon>
        <taxon>Thermoleophilia</taxon>
        <taxon>Solirubrobacterales</taxon>
        <taxon>Conexibacteraceae</taxon>
        <taxon>Conexibacter</taxon>
    </lineage>
</organism>
<evidence type="ECO:0008006" key="3">
    <source>
        <dbReference type="Google" id="ProtNLM"/>
    </source>
</evidence>
<gene>
    <name evidence="1" type="ordered locus">Cwoe_2413</name>
</gene>
<evidence type="ECO:0000313" key="1">
    <source>
        <dbReference type="EMBL" id="ADB50836.1"/>
    </source>
</evidence>
<dbReference type="KEGG" id="cwo:Cwoe_2413"/>
<dbReference type="AlphaFoldDB" id="D3F7H4"/>
<name>D3F7H4_CONWI</name>
<keyword evidence="2" id="KW-1185">Reference proteome</keyword>
<dbReference type="Proteomes" id="UP000008229">
    <property type="component" value="Chromosome"/>
</dbReference>
<proteinExistence type="predicted"/>
<sequence>MYARVARWEGAEADALRRSSDEIRSRAASGPPDGVPASGFLLLVDPDDGRCLAVSLFADEAALRQGDATLNQMSPPGDGLGRRASVETYEVAVDIRS</sequence>
<protein>
    <recommendedName>
        <fullName evidence="3">ABM domain-containing protein</fullName>
    </recommendedName>
</protein>
<dbReference type="EMBL" id="CP001854">
    <property type="protein sequence ID" value="ADB50836.1"/>
    <property type="molecule type" value="Genomic_DNA"/>
</dbReference>
<reference evidence="1 2" key="1">
    <citation type="journal article" date="2010" name="Stand. Genomic Sci.">
        <title>Complete genome sequence of Conexibacter woesei type strain (ID131577).</title>
        <authorList>
            <person name="Pukall R."/>
            <person name="Lapidus A."/>
            <person name="Glavina Del Rio T."/>
            <person name="Copeland A."/>
            <person name="Tice H."/>
            <person name="Cheng J.-F."/>
            <person name="Lucas S."/>
            <person name="Chen F."/>
            <person name="Nolan M."/>
            <person name="Bruce D."/>
            <person name="Goodwin L."/>
            <person name="Pitluck S."/>
            <person name="Mavromatis K."/>
            <person name="Ivanova N."/>
            <person name="Ovchinnikova G."/>
            <person name="Pati A."/>
            <person name="Chen A."/>
            <person name="Palaniappan K."/>
            <person name="Land M."/>
            <person name="Hauser L."/>
            <person name="Chang Y.-J."/>
            <person name="Jeffries C.D."/>
            <person name="Chain P."/>
            <person name="Meincke L."/>
            <person name="Sims D."/>
            <person name="Brettin T."/>
            <person name="Detter J.C."/>
            <person name="Rohde M."/>
            <person name="Goeker M."/>
            <person name="Bristow J."/>
            <person name="Eisen J.A."/>
            <person name="Markowitz V."/>
            <person name="Kyrpides N.C."/>
            <person name="Klenk H.-P."/>
            <person name="Hugenholtz P."/>
        </authorList>
    </citation>
    <scope>NUCLEOTIDE SEQUENCE [LARGE SCALE GENOMIC DNA]</scope>
    <source>
        <strain evidence="2">DSM 14684 / CIP 108061 / JCM 11494 / NBRC 100937 / ID131577</strain>
    </source>
</reference>
<evidence type="ECO:0000313" key="2">
    <source>
        <dbReference type="Proteomes" id="UP000008229"/>
    </source>
</evidence>
<dbReference type="RefSeq" id="WP_012933887.1">
    <property type="nucleotide sequence ID" value="NC_013739.1"/>
</dbReference>
<dbReference type="HOGENOM" id="CLU_2341936_0_0_11"/>